<evidence type="ECO:0000313" key="1">
    <source>
        <dbReference type="EMBL" id="POV97603.1"/>
    </source>
</evidence>
<reference evidence="1 2" key="1">
    <citation type="submission" date="2017-12" db="EMBL/GenBank/DDBJ databases">
        <title>Gene loss provides genomic basis for host adaptation in cereal stripe rust fungi.</title>
        <authorList>
            <person name="Xia C."/>
        </authorList>
    </citation>
    <scope>NUCLEOTIDE SEQUENCE [LARGE SCALE GENOMIC DNA]</scope>
    <source>
        <strain evidence="1 2">93TX-2</strain>
    </source>
</reference>
<keyword evidence="2" id="KW-1185">Reference proteome</keyword>
<organism evidence="1 2">
    <name type="scientific">Puccinia striiformis</name>
    <dbReference type="NCBI Taxonomy" id="27350"/>
    <lineage>
        <taxon>Eukaryota</taxon>
        <taxon>Fungi</taxon>
        <taxon>Dikarya</taxon>
        <taxon>Basidiomycota</taxon>
        <taxon>Pucciniomycotina</taxon>
        <taxon>Pucciniomycetes</taxon>
        <taxon>Pucciniales</taxon>
        <taxon>Pucciniaceae</taxon>
        <taxon>Puccinia</taxon>
    </lineage>
</organism>
<accession>A0A2S4UJW6</accession>
<dbReference type="Gene3D" id="3.30.70.330">
    <property type="match status" value="1"/>
</dbReference>
<protein>
    <submittedName>
        <fullName evidence="1">Uncharacterized protein</fullName>
    </submittedName>
</protein>
<comment type="caution">
    <text evidence="1">The sequence shown here is derived from an EMBL/GenBank/DDBJ whole genome shotgun (WGS) entry which is preliminary data.</text>
</comment>
<dbReference type="PANTHER" id="PTHR13112">
    <property type="entry name" value="UPF3 REGULATOR OF NONSENSE TRANSCRIPTS-LIKE PROTEIN"/>
    <property type="match status" value="1"/>
</dbReference>
<dbReference type="EMBL" id="PKSM01000327">
    <property type="protein sequence ID" value="POV97603.1"/>
    <property type="molecule type" value="Genomic_DNA"/>
</dbReference>
<dbReference type="CDD" id="cd12455">
    <property type="entry name" value="RRM_like_Smg4_UPF3"/>
    <property type="match status" value="1"/>
</dbReference>
<proteinExistence type="predicted"/>
<dbReference type="SUPFAM" id="SSF54928">
    <property type="entry name" value="RNA-binding domain, RBD"/>
    <property type="match status" value="1"/>
</dbReference>
<dbReference type="InterPro" id="IPR035979">
    <property type="entry name" value="RBD_domain_sf"/>
</dbReference>
<reference evidence="2" key="3">
    <citation type="journal article" date="2018" name="Mol. Plant Microbe Interact.">
        <title>Genome sequence resources for the wheat stripe rust pathogen (Puccinia striiformis f. sp. tritici) and the barley stripe rust pathogen (Puccinia striiformis f. sp. hordei).</title>
        <authorList>
            <person name="Xia C."/>
            <person name="Wang M."/>
            <person name="Yin C."/>
            <person name="Cornejo O.E."/>
            <person name="Hulbert S.H."/>
            <person name="Chen X."/>
        </authorList>
    </citation>
    <scope>NUCLEOTIDE SEQUENCE [LARGE SCALE GENOMIC DNA]</scope>
    <source>
        <strain evidence="2">93TX-2</strain>
    </source>
</reference>
<dbReference type="OrthoDB" id="18087at2759"/>
<dbReference type="InterPro" id="IPR039722">
    <property type="entry name" value="Upf3"/>
</dbReference>
<dbReference type="PANTHER" id="PTHR13112:SF0">
    <property type="entry name" value="FI21285P1"/>
    <property type="match status" value="1"/>
</dbReference>
<dbReference type="Proteomes" id="UP000238274">
    <property type="component" value="Unassembled WGS sequence"/>
</dbReference>
<name>A0A2S4UJW6_9BASI</name>
<dbReference type="GO" id="GO:0005737">
    <property type="term" value="C:cytoplasm"/>
    <property type="evidence" value="ECO:0007669"/>
    <property type="project" value="TreeGrafter"/>
</dbReference>
<dbReference type="VEuPathDB" id="FungiDB:PSHT_14489"/>
<dbReference type="GO" id="GO:0000184">
    <property type="term" value="P:nuclear-transcribed mRNA catabolic process, nonsense-mediated decay"/>
    <property type="evidence" value="ECO:0007669"/>
    <property type="project" value="UniProtKB-KW"/>
</dbReference>
<dbReference type="VEuPathDB" id="FungiDB:PSTT_11743"/>
<dbReference type="InterPro" id="IPR012677">
    <property type="entry name" value="Nucleotide-bd_a/b_plait_sf"/>
</dbReference>
<dbReference type="GO" id="GO:0045727">
    <property type="term" value="P:positive regulation of translation"/>
    <property type="evidence" value="ECO:0007669"/>
    <property type="project" value="TreeGrafter"/>
</dbReference>
<dbReference type="InterPro" id="IPR005120">
    <property type="entry name" value="UPF3_dom"/>
</dbReference>
<dbReference type="GO" id="GO:0005730">
    <property type="term" value="C:nucleolus"/>
    <property type="evidence" value="ECO:0007669"/>
    <property type="project" value="TreeGrafter"/>
</dbReference>
<sequence length="473" mass="50781">MSERNKLVVRHLPANLPEHIFWKSVAPWLEPCEEGQEARCTATFKSFIPGKTRLNKTKVEIPSRAYIQFATSDQVVEFHRGYASQAFRDSHGNLTYPKVEFAPYQKVAGPLKKIDNRIGTIDSDNDYLAFLEGLKPAVAELNTDAPNKPDPLSENVDRPEITPLIEHLRGVRKAAQEAAMTAKQQRQQANSTKSTTARPTQIMKRVVINNSTGGSSSSPTVSGFPSRKTTDSVPHDPPPHMLNPVPSSDSKGGNQQTGKSASNPPPKSSTSRTNKPAKSKRSGRGTDDKASTAINHQPKTILQAPKTNDSNPAEKASINPNQSSSTKKENTSSLKKQSPTLEQQPTQHQQNGPTNPSTNSPREGPKKSSRGGGGGLGGSGRGGKAGKSKPGPAPSTSQHQIDSSATTSKNHELPLSKNIEHQPDLSSETAAARRRLGNALAGISSKNERPTPTPSSSRKKNSSPKKSTPASDH</sequence>
<evidence type="ECO:0000313" key="2">
    <source>
        <dbReference type="Proteomes" id="UP000238274"/>
    </source>
</evidence>
<reference evidence="2" key="2">
    <citation type="journal article" date="2018" name="BMC Genomics">
        <title>Genomic insights into host adaptation between the wheat stripe rust pathogen (Puccinia striiformis f. sp. tritici) and the barley stripe rust pathogen (Puccinia striiformis f. sp. hordei).</title>
        <authorList>
            <person name="Xia C."/>
            <person name="Wang M."/>
            <person name="Yin C."/>
            <person name="Cornejo O.E."/>
            <person name="Hulbert S.H."/>
            <person name="Chen X."/>
        </authorList>
    </citation>
    <scope>NUCLEOTIDE SEQUENCE [LARGE SCALE GENOMIC DNA]</scope>
    <source>
        <strain evidence="2">93TX-2</strain>
    </source>
</reference>
<gene>
    <name evidence="1" type="ORF">PSHT_14489</name>
</gene>
<dbReference type="Pfam" id="PF03467">
    <property type="entry name" value="Smg4_UPF3"/>
    <property type="match status" value="1"/>
</dbReference>
<dbReference type="GO" id="GO:0003729">
    <property type="term" value="F:mRNA binding"/>
    <property type="evidence" value="ECO:0007669"/>
    <property type="project" value="TreeGrafter"/>
</dbReference>